<protein>
    <submittedName>
        <fullName evidence="2">Uncharacterized protein</fullName>
    </submittedName>
</protein>
<feature type="region of interest" description="Disordered" evidence="1">
    <location>
        <begin position="157"/>
        <end position="195"/>
    </location>
</feature>
<feature type="compositionally biased region" description="Basic and acidic residues" evidence="1">
    <location>
        <begin position="157"/>
        <end position="173"/>
    </location>
</feature>
<dbReference type="Proteomes" id="UP001153365">
    <property type="component" value="Unassembled WGS sequence"/>
</dbReference>
<reference evidence="2" key="1">
    <citation type="submission" date="2022-06" db="EMBL/GenBank/DDBJ databases">
        <authorList>
            <consortium name="SYNGENTA / RWTH Aachen University"/>
        </authorList>
    </citation>
    <scope>NUCLEOTIDE SEQUENCE</scope>
</reference>
<evidence type="ECO:0000313" key="2">
    <source>
        <dbReference type="EMBL" id="CAH7676274.1"/>
    </source>
</evidence>
<gene>
    <name evidence="2" type="ORF">PPACK8108_LOCUS11383</name>
</gene>
<sequence>MVHRVLKDKLTAKIGDLHAAEYAKTEVVETDKLGILRSGLVQMKGGSWFGQPQSEPEREPETSNKGVVELVGFRGVEDHWKTAGQGSGKARTLEIHQLISQIQEDQLQPFDYQTTKELKSMKERKPTFEFVLDDYASATDVVPWTICEDNKKWRNERTNGKREKCGDQKEDKTRRRRKDGSTTARPQGTPPEADISLVALRTSAVKSSRQYVFWRRRQPS</sequence>
<evidence type="ECO:0000256" key="1">
    <source>
        <dbReference type="SAM" id="MobiDB-lite"/>
    </source>
</evidence>
<organism evidence="2 3">
    <name type="scientific">Phakopsora pachyrhizi</name>
    <name type="common">Asian soybean rust disease fungus</name>
    <dbReference type="NCBI Taxonomy" id="170000"/>
    <lineage>
        <taxon>Eukaryota</taxon>
        <taxon>Fungi</taxon>
        <taxon>Dikarya</taxon>
        <taxon>Basidiomycota</taxon>
        <taxon>Pucciniomycotina</taxon>
        <taxon>Pucciniomycetes</taxon>
        <taxon>Pucciniales</taxon>
        <taxon>Phakopsoraceae</taxon>
        <taxon>Phakopsora</taxon>
    </lineage>
</organism>
<dbReference type="EMBL" id="CALTRL010002626">
    <property type="protein sequence ID" value="CAH7676274.1"/>
    <property type="molecule type" value="Genomic_DNA"/>
</dbReference>
<comment type="caution">
    <text evidence="2">The sequence shown here is derived from an EMBL/GenBank/DDBJ whole genome shotgun (WGS) entry which is preliminary data.</text>
</comment>
<dbReference type="AlphaFoldDB" id="A0AAV0B241"/>
<accession>A0AAV0B241</accession>
<keyword evidence="3" id="KW-1185">Reference proteome</keyword>
<evidence type="ECO:0000313" key="3">
    <source>
        <dbReference type="Proteomes" id="UP001153365"/>
    </source>
</evidence>
<proteinExistence type="predicted"/>
<name>A0AAV0B241_PHAPC</name>